<organism evidence="3 4">
    <name type="scientific">Phytophthora palmivora</name>
    <dbReference type="NCBI Taxonomy" id="4796"/>
    <lineage>
        <taxon>Eukaryota</taxon>
        <taxon>Sar</taxon>
        <taxon>Stramenopiles</taxon>
        <taxon>Oomycota</taxon>
        <taxon>Peronosporomycetes</taxon>
        <taxon>Peronosporales</taxon>
        <taxon>Peronosporaceae</taxon>
        <taxon>Phytophthora</taxon>
    </lineage>
</organism>
<dbReference type="AlphaFoldDB" id="A0A2P4XRM6"/>
<name>A0A2P4XRM6_9STRA</name>
<dbReference type="InterPro" id="IPR036013">
    <property type="entry name" value="Band_7/SPFH_dom_sf"/>
</dbReference>
<sequence length="306" mass="34422">MRERFKTGALNTRTNRTRAIDEFHSPKSEKEVKDEDSGDKKVLYCVTEDIKHCLNEQFNPYGVQITSVAITNVTLPPEFQTQMESRTTHLSEIKEQKMKQLNDMQMLQYKEEIGTTKLKRRMVYMEEEQTGKAKCAEIRKGIDLITAQTELADGEINQKTKVTCNNRDVETALKIAEIEAETVRISAEINAHCDAEIELINSEKAALQMKLDAITDEILVSAEAKVAEIIARAEGEAVEKLEKYRKHELNMKKLDLLEALTKNSHTVVSGSTSNSLLSEVLVANHQKNVMFNSDGLMAKPFGSGSV</sequence>
<feature type="coiled-coil region" evidence="1">
    <location>
        <begin position="197"/>
        <end position="250"/>
    </location>
</feature>
<dbReference type="SUPFAM" id="SSF117892">
    <property type="entry name" value="Band 7/SPFH domain"/>
    <property type="match status" value="1"/>
</dbReference>
<dbReference type="EMBL" id="NCKW01008332">
    <property type="protein sequence ID" value="POM68210.1"/>
    <property type="molecule type" value="Genomic_DNA"/>
</dbReference>
<protein>
    <recommendedName>
        <fullName evidence="2">Band 7 domain-containing protein</fullName>
    </recommendedName>
</protein>
<reference evidence="3 4" key="1">
    <citation type="journal article" date="2017" name="Genome Biol. Evol.">
        <title>Phytophthora megakarya and P. palmivora, closely related causal agents of cacao black pod rot, underwent increases in genome sizes and gene numbers by different mechanisms.</title>
        <authorList>
            <person name="Ali S.S."/>
            <person name="Shao J."/>
            <person name="Lary D.J."/>
            <person name="Kronmiller B."/>
            <person name="Shen D."/>
            <person name="Strem M.D."/>
            <person name="Amoako-Attah I."/>
            <person name="Akrofi A.Y."/>
            <person name="Begoude B.A."/>
            <person name="Ten Hoopen G.M."/>
            <person name="Coulibaly K."/>
            <person name="Kebe B.I."/>
            <person name="Melnick R.L."/>
            <person name="Guiltinan M.J."/>
            <person name="Tyler B.M."/>
            <person name="Meinhardt L.W."/>
            <person name="Bailey B.A."/>
        </authorList>
    </citation>
    <scope>NUCLEOTIDE SEQUENCE [LARGE SCALE GENOMIC DNA]</scope>
    <source>
        <strain evidence="4">sbr112.9</strain>
    </source>
</reference>
<dbReference type="Proteomes" id="UP000237271">
    <property type="component" value="Unassembled WGS sequence"/>
</dbReference>
<evidence type="ECO:0000256" key="1">
    <source>
        <dbReference type="SAM" id="Coils"/>
    </source>
</evidence>
<evidence type="ECO:0000313" key="4">
    <source>
        <dbReference type="Proteomes" id="UP000237271"/>
    </source>
</evidence>
<evidence type="ECO:0000313" key="3">
    <source>
        <dbReference type="EMBL" id="POM68210.1"/>
    </source>
</evidence>
<gene>
    <name evidence="3" type="ORF">PHPALM_15658</name>
</gene>
<comment type="caution">
    <text evidence="3">The sequence shown here is derived from an EMBL/GenBank/DDBJ whole genome shotgun (WGS) entry which is preliminary data.</text>
</comment>
<dbReference type="InterPro" id="IPR001107">
    <property type="entry name" value="Band_7"/>
</dbReference>
<keyword evidence="1" id="KW-0175">Coiled coil</keyword>
<feature type="domain" description="Band 7" evidence="2">
    <location>
        <begin position="47"/>
        <end position="93"/>
    </location>
</feature>
<evidence type="ECO:0000259" key="2">
    <source>
        <dbReference type="Pfam" id="PF01145"/>
    </source>
</evidence>
<dbReference type="Gene3D" id="3.30.479.30">
    <property type="entry name" value="Band 7 domain"/>
    <property type="match status" value="1"/>
</dbReference>
<accession>A0A2P4XRM6</accession>
<dbReference type="Pfam" id="PF01145">
    <property type="entry name" value="Band_7"/>
    <property type="match status" value="1"/>
</dbReference>
<keyword evidence="4" id="KW-1185">Reference proteome</keyword>
<dbReference type="OrthoDB" id="157027at2759"/>
<proteinExistence type="predicted"/>